<feature type="domain" description="HTH cro/C1-type" evidence="1">
    <location>
        <begin position="20"/>
        <end position="72"/>
    </location>
</feature>
<dbReference type="SUPFAM" id="SSF47413">
    <property type="entry name" value="lambda repressor-like DNA-binding domains"/>
    <property type="match status" value="1"/>
</dbReference>
<sequence length="73" mass="7842">MTISLNHIDHPNAASVAQTIASARQAAGYSLEDVAVTSGLTVSEIEAIERGRDHDESRVRRLASALQVPSLMR</sequence>
<dbReference type="CDD" id="cd00093">
    <property type="entry name" value="HTH_XRE"/>
    <property type="match status" value="1"/>
</dbReference>
<dbReference type="SMART" id="SM00530">
    <property type="entry name" value="HTH_XRE"/>
    <property type="match status" value="1"/>
</dbReference>
<evidence type="ECO:0000313" key="3">
    <source>
        <dbReference type="Proteomes" id="UP001169006"/>
    </source>
</evidence>
<dbReference type="Pfam" id="PF13560">
    <property type="entry name" value="HTH_31"/>
    <property type="match status" value="1"/>
</dbReference>
<dbReference type="Gene3D" id="1.10.260.40">
    <property type="entry name" value="lambda repressor-like DNA-binding domains"/>
    <property type="match status" value="1"/>
</dbReference>
<protein>
    <submittedName>
        <fullName evidence="2">Helix-turn-helix transcriptional regulator</fullName>
    </submittedName>
</protein>
<dbReference type="EMBL" id="JAUKWQ010000002">
    <property type="protein sequence ID" value="MDO1582075.1"/>
    <property type="molecule type" value="Genomic_DNA"/>
</dbReference>
<evidence type="ECO:0000259" key="1">
    <source>
        <dbReference type="PROSITE" id="PS50943"/>
    </source>
</evidence>
<reference evidence="2" key="2">
    <citation type="submission" date="2023-07" db="EMBL/GenBank/DDBJ databases">
        <authorList>
            <person name="Sun H."/>
        </authorList>
    </citation>
    <scope>NUCLEOTIDE SEQUENCE</scope>
    <source>
        <strain evidence="2">05753</strain>
    </source>
</reference>
<organism evidence="2 3">
    <name type="scientific">Rhizobium oryzicola</name>
    <dbReference type="NCBI Taxonomy" id="1232668"/>
    <lineage>
        <taxon>Bacteria</taxon>
        <taxon>Pseudomonadati</taxon>
        <taxon>Pseudomonadota</taxon>
        <taxon>Alphaproteobacteria</taxon>
        <taxon>Hyphomicrobiales</taxon>
        <taxon>Rhizobiaceae</taxon>
        <taxon>Rhizobium/Agrobacterium group</taxon>
        <taxon>Rhizobium</taxon>
    </lineage>
</organism>
<dbReference type="RefSeq" id="WP_302076221.1">
    <property type="nucleotide sequence ID" value="NZ_JAUKWQ010000002.1"/>
</dbReference>
<dbReference type="Proteomes" id="UP001169006">
    <property type="component" value="Unassembled WGS sequence"/>
</dbReference>
<dbReference type="InterPro" id="IPR001387">
    <property type="entry name" value="Cro/C1-type_HTH"/>
</dbReference>
<reference evidence="2" key="1">
    <citation type="journal article" date="2015" name="Int. J. Syst. Evol. Microbiol.">
        <title>Rhizobium oryzicola sp. nov., potential plant-growth-promoting endophytic bacteria isolated from rice roots.</title>
        <authorList>
            <person name="Zhang X.X."/>
            <person name="Gao J.S."/>
            <person name="Cao Y.H."/>
            <person name="Sheirdil R.A."/>
            <person name="Wang X.C."/>
            <person name="Zhang L."/>
        </authorList>
    </citation>
    <scope>NUCLEOTIDE SEQUENCE</scope>
    <source>
        <strain evidence="2">05753</strain>
    </source>
</reference>
<evidence type="ECO:0000313" key="2">
    <source>
        <dbReference type="EMBL" id="MDO1582075.1"/>
    </source>
</evidence>
<accession>A0ABT8SUG4</accession>
<gene>
    <name evidence="2" type="ORF">Q2T52_08205</name>
</gene>
<comment type="caution">
    <text evidence="2">The sequence shown here is derived from an EMBL/GenBank/DDBJ whole genome shotgun (WGS) entry which is preliminary data.</text>
</comment>
<keyword evidence="3" id="KW-1185">Reference proteome</keyword>
<name>A0ABT8SUG4_9HYPH</name>
<proteinExistence type="predicted"/>
<dbReference type="InterPro" id="IPR010982">
    <property type="entry name" value="Lambda_DNA-bd_dom_sf"/>
</dbReference>
<dbReference type="PROSITE" id="PS50943">
    <property type="entry name" value="HTH_CROC1"/>
    <property type="match status" value="1"/>
</dbReference>